<dbReference type="AlphaFoldDB" id="A0A427A6P8"/>
<accession>A0A427A6P8</accession>
<organism evidence="1 2">
    <name type="scientific">Ensete ventricosum</name>
    <name type="common">Abyssinian banana</name>
    <name type="synonym">Musa ensete</name>
    <dbReference type="NCBI Taxonomy" id="4639"/>
    <lineage>
        <taxon>Eukaryota</taxon>
        <taxon>Viridiplantae</taxon>
        <taxon>Streptophyta</taxon>
        <taxon>Embryophyta</taxon>
        <taxon>Tracheophyta</taxon>
        <taxon>Spermatophyta</taxon>
        <taxon>Magnoliopsida</taxon>
        <taxon>Liliopsida</taxon>
        <taxon>Zingiberales</taxon>
        <taxon>Musaceae</taxon>
        <taxon>Ensete</taxon>
    </lineage>
</organism>
<evidence type="ECO:0000313" key="1">
    <source>
        <dbReference type="EMBL" id="RRT71936.1"/>
    </source>
</evidence>
<gene>
    <name evidence="1" type="ORF">B296_00005866</name>
</gene>
<evidence type="ECO:0000313" key="2">
    <source>
        <dbReference type="Proteomes" id="UP000287651"/>
    </source>
</evidence>
<protein>
    <submittedName>
        <fullName evidence="1">Uncharacterized protein</fullName>
    </submittedName>
</protein>
<reference evidence="1 2" key="1">
    <citation type="journal article" date="2014" name="Agronomy (Basel)">
        <title>A Draft Genome Sequence for Ensete ventricosum, the Drought-Tolerant Tree Against Hunger.</title>
        <authorList>
            <person name="Harrison J."/>
            <person name="Moore K.A."/>
            <person name="Paszkiewicz K."/>
            <person name="Jones T."/>
            <person name="Grant M."/>
            <person name="Ambacheew D."/>
            <person name="Muzemil S."/>
            <person name="Studholme D.J."/>
        </authorList>
    </citation>
    <scope>NUCLEOTIDE SEQUENCE [LARGE SCALE GENOMIC DNA]</scope>
</reference>
<proteinExistence type="predicted"/>
<dbReference type="Proteomes" id="UP000287651">
    <property type="component" value="Unassembled WGS sequence"/>
</dbReference>
<dbReference type="EMBL" id="AMZH03003559">
    <property type="protein sequence ID" value="RRT71936.1"/>
    <property type="molecule type" value="Genomic_DNA"/>
</dbReference>
<sequence length="240" mass="26974">MTPTPMSGMVMINGWIWTPRHVEKLGPCSHLHRDHHLAHRHPSRNRGLTSPLGRNGLNRRIKFHEIDLQIRFGTNSRILWFGHLQNLGQGIGWGRGPGGRTRIRRRARPFGVEISACSCRLAIRTRSSRRRGGAAVIQAASEASFALDLAGSFVLRSKSFGRVCVWPKDPKCLLYGGDANFFVRCFRLSARMEMQEKRLWQTAGEPHSTATELKWGRPHNSLLFGSAPAGRMGTVTEECE</sequence>
<name>A0A427A6P8_ENSVE</name>
<comment type="caution">
    <text evidence="1">The sequence shown here is derived from an EMBL/GenBank/DDBJ whole genome shotgun (WGS) entry which is preliminary data.</text>
</comment>